<evidence type="ECO:0000313" key="2">
    <source>
        <dbReference type="Proteomes" id="UP000257109"/>
    </source>
</evidence>
<dbReference type="AlphaFoldDB" id="A0A371EC25"/>
<dbReference type="EMBL" id="QJKJ01014825">
    <property type="protein sequence ID" value="RDX63571.1"/>
    <property type="molecule type" value="Genomic_DNA"/>
</dbReference>
<dbReference type="OrthoDB" id="1431276at2759"/>
<dbReference type="Proteomes" id="UP000257109">
    <property type="component" value="Unassembled WGS sequence"/>
</dbReference>
<dbReference type="PANTHER" id="PTHR33325">
    <property type="entry name" value="ZINC FINGER, CCHC-TYPE-RELATED"/>
    <property type="match status" value="1"/>
</dbReference>
<organism evidence="1 2">
    <name type="scientific">Mucuna pruriens</name>
    <name type="common">Velvet bean</name>
    <name type="synonym">Dolichos pruriens</name>
    <dbReference type="NCBI Taxonomy" id="157652"/>
    <lineage>
        <taxon>Eukaryota</taxon>
        <taxon>Viridiplantae</taxon>
        <taxon>Streptophyta</taxon>
        <taxon>Embryophyta</taxon>
        <taxon>Tracheophyta</taxon>
        <taxon>Spermatophyta</taxon>
        <taxon>Magnoliopsida</taxon>
        <taxon>eudicotyledons</taxon>
        <taxon>Gunneridae</taxon>
        <taxon>Pentapetalae</taxon>
        <taxon>rosids</taxon>
        <taxon>fabids</taxon>
        <taxon>Fabales</taxon>
        <taxon>Fabaceae</taxon>
        <taxon>Papilionoideae</taxon>
        <taxon>50 kb inversion clade</taxon>
        <taxon>NPAAA clade</taxon>
        <taxon>indigoferoid/millettioid clade</taxon>
        <taxon>Phaseoleae</taxon>
        <taxon>Mucuna</taxon>
    </lineage>
</organism>
<keyword evidence="2" id="KW-1185">Reference proteome</keyword>
<evidence type="ECO:0000313" key="1">
    <source>
        <dbReference type="EMBL" id="RDX63571.1"/>
    </source>
</evidence>
<protein>
    <submittedName>
        <fullName evidence="1">Uncharacterized protein</fullName>
    </submittedName>
</protein>
<comment type="caution">
    <text evidence="1">The sequence shown here is derived from an EMBL/GenBank/DDBJ whole genome shotgun (WGS) entry which is preliminary data.</text>
</comment>
<name>A0A371EC25_MUCPR</name>
<accession>A0A371EC25</accession>
<proteinExistence type="predicted"/>
<gene>
    <name evidence="1" type="ORF">CR513_57989</name>
</gene>
<sequence length="256" mass="29332">MSNLEKLKFVLNTIKYPLILWNSLKERYEKIVILPKARYDWIHLCLQNFKTISEFIYVIFKITFKLKLCGENIINENIFHASNVLLQQQYIEKGFKKYFELISCLLVAKQNNEHLMKNHEAYPIGYAPFSKVNVATYYNYGQTRDCDHSRSCGHDHSCGHGHEGSSKNIFLTKSGKIIHMDTTHLDVANFFVDLDGKIGHLIVNVSTISSTTNIIKGLKRANILLLGGTKLHIDNALYSSKSDRNLLSFKDICLNG</sequence>
<dbReference type="PANTHER" id="PTHR33325:SF11">
    <property type="entry name" value="COLD SHOCK DOMAIN-CONTAINING PROTEIN 4-LIKE"/>
    <property type="match status" value="1"/>
</dbReference>
<reference evidence="1" key="1">
    <citation type="submission" date="2018-05" db="EMBL/GenBank/DDBJ databases">
        <title>Draft genome of Mucuna pruriens seed.</title>
        <authorList>
            <person name="Nnadi N.E."/>
            <person name="Vos R."/>
            <person name="Hasami M.H."/>
            <person name="Devisetty U.K."/>
            <person name="Aguiy J.C."/>
        </authorList>
    </citation>
    <scope>NUCLEOTIDE SEQUENCE [LARGE SCALE GENOMIC DNA]</scope>
    <source>
        <strain evidence="1">JCA_2017</strain>
    </source>
</reference>
<feature type="non-terminal residue" evidence="1">
    <location>
        <position position="256"/>
    </location>
</feature>